<dbReference type="PANTHER" id="PTHR43788">
    <property type="entry name" value="DNA2/NAM7 HELICASE FAMILY MEMBER"/>
    <property type="match status" value="1"/>
</dbReference>
<evidence type="ECO:0000256" key="3">
    <source>
        <dbReference type="ARBA" id="ARBA00022801"/>
    </source>
</evidence>
<dbReference type="PANTHER" id="PTHR43788:SF8">
    <property type="entry name" value="DNA-BINDING PROTEIN SMUBP-2"/>
    <property type="match status" value="1"/>
</dbReference>
<keyword evidence="4" id="KW-0347">Helicase</keyword>
<keyword evidence="3" id="KW-0378">Hydrolase</keyword>
<keyword evidence="9" id="KW-1185">Reference proteome</keyword>
<comment type="similarity">
    <text evidence="1">Belongs to the DNA2/NAM7 helicase family.</text>
</comment>
<evidence type="ECO:0000259" key="6">
    <source>
        <dbReference type="Pfam" id="PF13086"/>
    </source>
</evidence>
<reference evidence="8 9" key="1">
    <citation type="submission" date="2023-01" db="EMBL/GenBank/DDBJ databases">
        <title>Analysis of 21 Apiospora genomes using comparative genomics revels a genus with tremendous synthesis potential of carbohydrate active enzymes and secondary metabolites.</title>
        <authorList>
            <person name="Sorensen T."/>
        </authorList>
    </citation>
    <scope>NUCLEOTIDE SEQUENCE [LARGE SCALE GENOMIC DNA]</scope>
    <source>
        <strain evidence="8 9">CBS 135458</strain>
    </source>
</reference>
<name>A0ABR1VSW4_9PEZI</name>
<keyword evidence="5" id="KW-0067">ATP-binding</keyword>
<evidence type="ECO:0000313" key="8">
    <source>
        <dbReference type="EMBL" id="KAK8074356.1"/>
    </source>
</evidence>
<dbReference type="InterPro" id="IPR041677">
    <property type="entry name" value="DNA2/NAM7_AAA_11"/>
</dbReference>
<comment type="caution">
    <text evidence="8">The sequence shown here is derived from an EMBL/GenBank/DDBJ whole genome shotgun (WGS) entry which is preliminary data.</text>
</comment>
<dbReference type="InterPro" id="IPR047187">
    <property type="entry name" value="SF1_C_Upf1"/>
</dbReference>
<gene>
    <name evidence="8" type="ORF">PG994_005255</name>
</gene>
<dbReference type="Gene3D" id="3.40.50.300">
    <property type="entry name" value="P-loop containing nucleotide triphosphate hydrolases"/>
    <property type="match status" value="2"/>
</dbReference>
<dbReference type="Proteomes" id="UP001480595">
    <property type="component" value="Unassembled WGS sequence"/>
</dbReference>
<dbReference type="GeneID" id="92089727"/>
<accession>A0ABR1VSW4</accession>
<evidence type="ECO:0000313" key="9">
    <source>
        <dbReference type="Proteomes" id="UP001480595"/>
    </source>
</evidence>
<evidence type="ECO:0000256" key="4">
    <source>
        <dbReference type="ARBA" id="ARBA00022806"/>
    </source>
</evidence>
<evidence type="ECO:0000256" key="5">
    <source>
        <dbReference type="ARBA" id="ARBA00022840"/>
    </source>
</evidence>
<keyword evidence="2" id="KW-0547">Nucleotide-binding</keyword>
<dbReference type="Pfam" id="PF13086">
    <property type="entry name" value="AAA_11"/>
    <property type="match status" value="1"/>
</dbReference>
<dbReference type="InterPro" id="IPR050534">
    <property type="entry name" value="Coronavir_polyprotein_1ab"/>
</dbReference>
<evidence type="ECO:0000259" key="7">
    <source>
        <dbReference type="Pfam" id="PF13087"/>
    </source>
</evidence>
<organism evidence="8 9">
    <name type="scientific">Apiospora phragmitis</name>
    <dbReference type="NCBI Taxonomy" id="2905665"/>
    <lineage>
        <taxon>Eukaryota</taxon>
        <taxon>Fungi</taxon>
        <taxon>Dikarya</taxon>
        <taxon>Ascomycota</taxon>
        <taxon>Pezizomycotina</taxon>
        <taxon>Sordariomycetes</taxon>
        <taxon>Xylariomycetidae</taxon>
        <taxon>Amphisphaeriales</taxon>
        <taxon>Apiosporaceae</taxon>
        <taxon>Apiospora</taxon>
    </lineage>
</organism>
<dbReference type="RefSeq" id="XP_066718831.1">
    <property type="nucleotide sequence ID" value="XM_066856664.1"/>
</dbReference>
<dbReference type="SUPFAM" id="SSF52540">
    <property type="entry name" value="P-loop containing nucleoside triphosphate hydrolases"/>
    <property type="match status" value="1"/>
</dbReference>
<dbReference type="EMBL" id="JAQQWL010000005">
    <property type="protein sequence ID" value="KAK8074356.1"/>
    <property type="molecule type" value="Genomic_DNA"/>
</dbReference>
<sequence>MVRRQPAVSTSTAAWNNFVFLKDLELAIAVDVRTIGKLRKWLRNMVIVGPAQPLKPLVKAFGGQMIGLTFDMSKLGAVLAPGAMDDPQSVRYNLGGNRGPDMYQPVFWPRQAHELAGLAAVAEAEEVSWLARDAERMRNVALDAWAVDAEPRSRQLTEDIDKYDVIVKLNDEIYSEAPVKGSKFEDSRYSRGEIMSLDSPQVLQGGSQAVSSTMQIPNLAGLLRSMRNAKQLISCCRDFMGSRRVDEIECEVGVELALPTIEGTHPRLLSRHAQPFVATTKSRQNMQAILTGYDMLPEKATYRSWMHGPNSVTQSPPGGPNDVLFVQGPAGTGKTQEAAVAILSAAASGERVVATAYSNASTCSMVAKLSHTLSTVTLPKAFPPILFVHYQHVISRVHEMVSHIIQAQASCSVAFWVMGMLDTVEHHLIDRNARSVLEELIKDSAMASVVLKAKALMEKRDWDNALQKTFVWNDNEKDRNHMVHLLHTMANMVIRRADILAVTINSAQDSLVKSIVHSANLVVIDEAAQAPAGSLLKVWNGQKLVIVGDYKQLPPAWQTEHELVMTCDGIKKPVNKLGFFYKHSILKFFLFDLRWPHLPLMVQYRMKEGLADWALKRHYKGINTENAAGPVPDDLQQMDLELSKTYGTAPSPTGKILPMFLHVPESKVAVIGASMSKKNDKQEEVCVELVHYLIDRGYKLEDIGVVAPYSAQVRTIQEIIHELAPSSVFIGTVDLFQGSDRKVVIYVMTGTRETGPGFAGKTERHVVATTRATDYLFVLGDKDILATPGPIAPSQRTPWQQQCAERPSQSNMTALRGWLDDARVARRIGSVDHKAGGNLNW</sequence>
<dbReference type="CDD" id="cd18808">
    <property type="entry name" value="SF1_C_Upf1"/>
    <property type="match status" value="1"/>
</dbReference>
<evidence type="ECO:0000256" key="2">
    <source>
        <dbReference type="ARBA" id="ARBA00022741"/>
    </source>
</evidence>
<dbReference type="Pfam" id="PF13087">
    <property type="entry name" value="AAA_12"/>
    <property type="match status" value="1"/>
</dbReference>
<dbReference type="InterPro" id="IPR027417">
    <property type="entry name" value="P-loop_NTPase"/>
</dbReference>
<feature type="domain" description="DNA2/NAM7 helicase-like C-terminal" evidence="7">
    <location>
        <begin position="595"/>
        <end position="782"/>
    </location>
</feature>
<dbReference type="InterPro" id="IPR041679">
    <property type="entry name" value="DNA2/NAM7-like_C"/>
</dbReference>
<evidence type="ECO:0000256" key="1">
    <source>
        <dbReference type="ARBA" id="ARBA00007913"/>
    </source>
</evidence>
<proteinExistence type="inferred from homology"/>
<protein>
    <submittedName>
        <fullName evidence="8">Uncharacterized protein</fullName>
    </submittedName>
</protein>
<feature type="domain" description="DNA2/NAM7 helicase helicase" evidence="6">
    <location>
        <begin position="322"/>
        <end position="556"/>
    </location>
</feature>